<dbReference type="SUPFAM" id="SSF53335">
    <property type="entry name" value="S-adenosyl-L-methionine-dependent methyltransferases"/>
    <property type="match status" value="1"/>
</dbReference>
<dbReference type="Pfam" id="PF13649">
    <property type="entry name" value="Methyltransf_25"/>
    <property type="match status" value="1"/>
</dbReference>
<dbReference type="Gene3D" id="3.40.50.150">
    <property type="entry name" value="Vaccinia Virus protein VP39"/>
    <property type="match status" value="1"/>
</dbReference>
<evidence type="ECO:0000313" key="2">
    <source>
        <dbReference type="EMBL" id="MBR9973535.1"/>
    </source>
</evidence>
<gene>
    <name evidence="2" type="ORF">KEC16_17545</name>
</gene>
<accession>A0ABS5IGJ9</accession>
<name>A0ABS5IGJ9_9PROT</name>
<dbReference type="InterPro" id="IPR041698">
    <property type="entry name" value="Methyltransf_25"/>
</dbReference>
<reference evidence="2 3" key="1">
    <citation type="submission" date="2021-04" db="EMBL/GenBank/DDBJ databases">
        <title>Magnetospirillum sulfuroxidans sp. nov., a facultative chemolithoautotrophic sulfur-oxidizing alphaproteobacterium isolated from freshwater sediment and proposals for Paramagetospirillum gen. nov., and Magnetospirillaceae fam. nov.</title>
        <authorList>
            <person name="Koziaeva V."/>
            <person name="Geelhoed J.S."/>
            <person name="Sorokin D.Y."/>
            <person name="Grouzdev D.S."/>
        </authorList>
    </citation>
    <scope>NUCLEOTIDE SEQUENCE [LARGE SCALE GENOMIC DNA]</scope>
    <source>
        <strain evidence="2 3">J10</strain>
    </source>
</reference>
<evidence type="ECO:0000259" key="1">
    <source>
        <dbReference type="Pfam" id="PF13649"/>
    </source>
</evidence>
<dbReference type="InterPro" id="IPR029063">
    <property type="entry name" value="SAM-dependent_MTases_sf"/>
</dbReference>
<feature type="domain" description="Methyltransferase" evidence="1">
    <location>
        <begin position="48"/>
        <end position="144"/>
    </location>
</feature>
<protein>
    <submittedName>
        <fullName evidence="2">Class I SAM-dependent methyltransferase</fullName>
    </submittedName>
</protein>
<proteinExistence type="predicted"/>
<keyword evidence="2" id="KW-0808">Transferase</keyword>
<dbReference type="Proteomes" id="UP000680714">
    <property type="component" value="Unassembled WGS sequence"/>
</dbReference>
<keyword evidence="2" id="KW-0489">Methyltransferase</keyword>
<organism evidence="2 3">
    <name type="scientific">Magnetospirillum sulfuroxidans</name>
    <dbReference type="NCBI Taxonomy" id="611300"/>
    <lineage>
        <taxon>Bacteria</taxon>
        <taxon>Pseudomonadati</taxon>
        <taxon>Pseudomonadota</taxon>
        <taxon>Alphaproteobacteria</taxon>
        <taxon>Rhodospirillales</taxon>
        <taxon>Rhodospirillaceae</taxon>
        <taxon>Magnetospirillum</taxon>
    </lineage>
</organism>
<dbReference type="RefSeq" id="WP_211551356.1">
    <property type="nucleotide sequence ID" value="NZ_JAGTUF010000025.1"/>
</dbReference>
<dbReference type="EMBL" id="JAGTUF010000025">
    <property type="protein sequence ID" value="MBR9973535.1"/>
    <property type="molecule type" value="Genomic_DNA"/>
</dbReference>
<evidence type="ECO:0000313" key="3">
    <source>
        <dbReference type="Proteomes" id="UP000680714"/>
    </source>
</evidence>
<dbReference type="GO" id="GO:0008168">
    <property type="term" value="F:methyltransferase activity"/>
    <property type="evidence" value="ECO:0007669"/>
    <property type="project" value="UniProtKB-KW"/>
</dbReference>
<sequence length="208" mass="22571">MSSSDQRKAHWQQIWTTKATDKVSWFQDNPALSLGLIAATGLRRDAGIVDVGGGLSALAGELVIRGHGNVAVLDIAEPALVQSHDRLGAMGDDVAWICADVLQWRPVPGLFELWHDRAVFHFLTTASEQQVYVKVMKAALVPGGWAIIATFAPDGPETCSGLPVQPHDAASLAAVLGPDFALDREIAEDHQTPSGQVQKFRWCLFRRL</sequence>
<comment type="caution">
    <text evidence="2">The sequence shown here is derived from an EMBL/GenBank/DDBJ whole genome shotgun (WGS) entry which is preliminary data.</text>
</comment>
<keyword evidence="3" id="KW-1185">Reference proteome</keyword>
<dbReference type="GO" id="GO:0032259">
    <property type="term" value="P:methylation"/>
    <property type="evidence" value="ECO:0007669"/>
    <property type="project" value="UniProtKB-KW"/>
</dbReference>